<name>W9NE79_FUSOX</name>
<feature type="compositionally biased region" description="Polar residues" evidence="7">
    <location>
        <begin position="209"/>
        <end position="243"/>
    </location>
</feature>
<reference evidence="9" key="2">
    <citation type="submission" date="2012-05" db="EMBL/GenBank/DDBJ databases">
        <title>Annotation of the Genome Sequence of Fusarium oxysporum HDV247.</title>
        <authorList>
            <consortium name="The Broad Institute Genomics Platform"/>
            <person name="Ma L.-J."/>
            <person name="Corby-Kistler H."/>
            <person name="Broz K."/>
            <person name="Gale L.R."/>
            <person name="Jonkers W."/>
            <person name="O'Donnell K."/>
            <person name="Ploetz R."/>
            <person name="Steinberg C."/>
            <person name="Schwartz D.C."/>
            <person name="VanEtten H."/>
            <person name="Zhou S."/>
            <person name="Young S.K."/>
            <person name="Zeng Q."/>
            <person name="Gargeya S."/>
            <person name="Fitzgerald M."/>
            <person name="Abouelleil A."/>
            <person name="Alvarado L."/>
            <person name="Chapman S.B."/>
            <person name="Gainer-Dewar J."/>
            <person name="Goldberg J."/>
            <person name="Griggs A."/>
            <person name="Gujja S."/>
            <person name="Hansen M."/>
            <person name="Howarth C."/>
            <person name="Imamovic A."/>
            <person name="Ireland A."/>
            <person name="Larimer J."/>
            <person name="McCowan C."/>
            <person name="Murphy C."/>
            <person name="Pearson M."/>
            <person name="Poon T.W."/>
            <person name="Priest M."/>
            <person name="Roberts A."/>
            <person name="Saif S."/>
            <person name="Shea T."/>
            <person name="Sykes S."/>
            <person name="Wortman J."/>
            <person name="Nusbaum C."/>
            <person name="Birren B."/>
        </authorList>
    </citation>
    <scope>NUCLEOTIDE SEQUENCE</scope>
    <source>
        <strain evidence="9">HDV247</strain>
    </source>
</reference>
<dbReference type="HOGENOM" id="CLU_017168_1_0_1"/>
<dbReference type="OrthoDB" id="541883at2759"/>
<accession>W9NE79</accession>
<feature type="region of interest" description="Disordered" evidence="7">
    <location>
        <begin position="686"/>
        <end position="713"/>
    </location>
</feature>
<evidence type="ECO:0000256" key="5">
    <source>
        <dbReference type="ARBA" id="ARBA00022801"/>
    </source>
</evidence>
<keyword evidence="5" id="KW-0378">Hydrolase</keyword>
<evidence type="ECO:0000256" key="1">
    <source>
        <dbReference type="ARBA" id="ARBA00022722"/>
    </source>
</evidence>
<dbReference type="GO" id="GO:0005739">
    <property type="term" value="C:mitochondrion"/>
    <property type="evidence" value="ECO:0007669"/>
    <property type="project" value="TreeGrafter"/>
</dbReference>
<feature type="region of interest" description="Disordered" evidence="7">
    <location>
        <begin position="178"/>
        <end position="245"/>
    </location>
</feature>
<dbReference type="GO" id="GO:0005634">
    <property type="term" value="C:nucleus"/>
    <property type="evidence" value="ECO:0007669"/>
    <property type="project" value="TreeGrafter"/>
</dbReference>
<dbReference type="InterPro" id="IPR004601">
    <property type="entry name" value="UvdE"/>
</dbReference>
<protein>
    <recommendedName>
        <fullName evidence="8">Tc1-like transposase DDE domain-containing protein</fullName>
    </recommendedName>
</protein>
<keyword evidence="4" id="KW-0228">DNA excision</keyword>
<dbReference type="FunFam" id="3.20.20.150:FF:000012">
    <property type="entry name" value="Related to UV-endonuclease UVE-1"/>
    <property type="match status" value="1"/>
</dbReference>
<dbReference type="Pfam" id="PF03851">
    <property type="entry name" value="UvdE"/>
    <property type="match status" value="1"/>
</dbReference>
<feature type="domain" description="Tc1-like transposase DDE" evidence="8">
    <location>
        <begin position="34"/>
        <end position="105"/>
    </location>
</feature>
<dbReference type="InterPro" id="IPR038717">
    <property type="entry name" value="Tc1-like_DDE_dom"/>
</dbReference>
<dbReference type="Pfam" id="PF13358">
    <property type="entry name" value="DDE_3"/>
    <property type="match status" value="1"/>
</dbReference>
<keyword evidence="6" id="KW-0234">DNA repair</keyword>
<dbReference type="Proteomes" id="UP000030751">
    <property type="component" value="Unassembled WGS sequence"/>
</dbReference>
<proteinExistence type="predicted"/>
<gene>
    <name evidence="9" type="ORF">FOVG_17626</name>
</gene>
<reference evidence="9" key="1">
    <citation type="submission" date="2011-10" db="EMBL/GenBank/DDBJ databases">
        <title>The Genome Sequence of Fusarium oxysporum HDV247.</title>
        <authorList>
            <consortium name="The Broad Institute Genome Sequencing Platform"/>
            <person name="Ma L.-J."/>
            <person name="Gale L.R."/>
            <person name="Schwartz D.C."/>
            <person name="Zhou S."/>
            <person name="Corby-Kistler H."/>
            <person name="Young S.K."/>
            <person name="Zeng Q."/>
            <person name="Gargeya S."/>
            <person name="Fitzgerald M."/>
            <person name="Haas B."/>
            <person name="Abouelleil A."/>
            <person name="Alvarado L."/>
            <person name="Arachchi H.M."/>
            <person name="Berlin A."/>
            <person name="Brown A."/>
            <person name="Chapman S.B."/>
            <person name="Chen Z."/>
            <person name="Dunbar C."/>
            <person name="Freedman E."/>
            <person name="Gearin G."/>
            <person name="Goldberg J."/>
            <person name="Griggs A."/>
            <person name="Gujja S."/>
            <person name="Heiman D."/>
            <person name="Howarth C."/>
            <person name="Larson L."/>
            <person name="Lui A."/>
            <person name="MacDonald P.J.P."/>
            <person name="Montmayeur A."/>
            <person name="Murphy C."/>
            <person name="Neiman D."/>
            <person name="Pearson M."/>
            <person name="Priest M."/>
            <person name="Roberts A."/>
            <person name="Saif S."/>
            <person name="Shea T."/>
            <person name="Shenoy N."/>
            <person name="Sisk P."/>
            <person name="Stolte C."/>
            <person name="Sykes S."/>
            <person name="Wortman J."/>
            <person name="Nusbaum C."/>
            <person name="Birren B."/>
        </authorList>
    </citation>
    <scope>NUCLEOTIDE SEQUENCE [LARGE SCALE GENOMIC DNA]</scope>
    <source>
        <strain evidence="9">HDV247</strain>
    </source>
</reference>
<dbReference type="InterPro" id="IPR036397">
    <property type="entry name" value="RNaseH_sf"/>
</dbReference>
<feature type="region of interest" description="Disordered" evidence="7">
    <location>
        <begin position="618"/>
        <end position="640"/>
    </location>
</feature>
<organism evidence="9">
    <name type="scientific">Fusarium oxysporum f. sp. pisi HDV247</name>
    <dbReference type="NCBI Taxonomy" id="1080344"/>
    <lineage>
        <taxon>Eukaryota</taxon>
        <taxon>Fungi</taxon>
        <taxon>Dikarya</taxon>
        <taxon>Ascomycota</taxon>
        <taxon>Pezizomycotina</taxon>
        <taxon>Sordariomycetes</taxon>
        <taxon>Hypocreomycetidae</taxon>
        <taxon>Hypocreales</taxon>
        <taxon>Nectriaceae</taxon>
        <taxon>Fusarium</taxon>
        <taxon>Fusarium oxysporum species complex</taxon>
    </lineage>
</organism>
<dbReference type="PANTHER" id="PTHR31290">
    <property type="entry name" value="UV-DAMAGE ENDONUCLEASE"/>
    <property type="match status" value="1"/>
</dbReference>
<dbReference type="PANTHER" id="PTHR31290:SF5">
    <property type="entry name" value="UV-DAMAGE ENDONUCLEASE"/>
    <property type="match status" value="1"/>
</dbReference>
<evidence type="ECO:0000259" key="8">
    <source>
        <dbReference type="Pfam" id="PF13358"/>
    </source>
</evidence>
<dbReference type="Gene3D" id="3.30.420.10">
    <property type="entry name" value="Ribonuclease H-like superfamily/Ribonuclease H"/>
    <property type="match status" value="1"/>
</dbReference>
<evidence type="ECO:0000256" key="6">
    <source>
        <dbReference type="ARBA" id="ARBA00023204"/>
    </source>
</evidence>
<evidence type="ECO:0000256" key="7">
    <source>
        <dbReference type="SAM" id="MobiDB-lite"/>
    </source>
</evidence>
<dbReference type="NCBIfam" id="TIGR00629">
    <property type="entry name" value="uvde"/>
    <property type="match status" value="1"/>
</dbReference>
<dbReference type="GO" id="GO:0016787">
    <property type="term" value="F:hydrolase activity"/>
    <property type="evidence" value="ECO:0007669"/>
    <property type="project" value="UniProtKB-KW"/>
</dbReference>
<dbReference type="GO" id="GO:0009411">
    <property type="term" value="P:response to UV"/>
    <property type="evidence" value="ECO:0007669"/>
    <property type="project" value="InterPro"/>
</dbReference>
<evidence type="ECO:0000313" key="9">
    <source>
        <dbReference type="EMBL" id="EXA31073.1"/>
    </source>
</evidence>
<dbReference type="EMBL" id="JH651025">
    <property type="protein sequence ID" value="EXA31073.1"/>
    <property type="molecule type" value="Genomic_DNA"/>
</dbReference>
<sequence length="747" mass="84824">MFFGVINYDKPSRIVPLEGDPQSERGGVTGRRILACLQSYLPGLVEEGETFQHDNARTFKAKIVQEWLLPWARRHGVSLIDWPPYSPDLNPIENIWKVLKKQICKTYPEIAAYPKSAAALARLIEAAEELWSEVEDEVVKNPVLRCLVQFHPLASVITTIFASLPKHQHRQGILTMTSKRKSAGSHRPLPAPEQHGAPRRSSRRLKDVATNSTTINEQSSDKMGSGSTVDANSPNDQISSRKTNVIGDIGESVEEAMRELSEMEYKLQNATRKERLAVEASDLHVEEDDNVTSDIRSKIHSSEKEILPTTRMKMADRVERAPLGGHEAELAMTGSIDIEYNEGLYQVANRPPPVNSDRLPLPWSGRLGYACLNTYLRNANPPIFSSRTCPPASILERGQKYVQELGLANARDIIKMIQWNHKYGINFMRLSSGMFPFASHEEYGYPLAPFAADVLAEAGRVAAELGHRLTMHPGQFTQIGSPRKEVVAAAVRELDYHDEMLSLLKLPEQMDRDAVMVLHMGRVYGGKEATLNRFRESYAKLSDSVKRRLVLENDDVAWSVHDLLPICEELNIPLVLDYHHHNIIFDPCVREGTKDIIRLYDRIKKTWTRKRITQKMHYSEQTASAVSPRDRRKHSARVKTLPPCDPDMDLMIEAKDKEQAVFELMRTFKLPGWDSFNDIVPYEREDEPRKAVKKKAKEGKKNTNADGDIEIPERIVSTEDFAMGGPNNRVYWPEGMEDWLRPKTDRL</sequence>
<dbReference type="SUPFAM" id="SSF51658">
    <property type="entry name" value="Xylose isomerase-like"/>
    <property type="match status" value="1"/>
</dbReference>
<dbReference type="InterPro" id="IPR036237">
    <property type="entry name" value="Xyl_isomerase-like_sf"/>
</dbReference>
<dbReference type="GO" id="GO:0043504">
    <property type="term" value="P:mitochondrial DNA repair"/>
    <property type="evidence" value="ECO:0007669"/>
    <property type="project" value="TreeGrafter"/>
</dbReference>
<keyword evidence="1" id="KW-0540">Nuclease</keyword>
<evidence type="ECO:0000256" key="4">
    <source>
        <dbReference type="ARBA" id="ARBA00022769"/>
    </source>
</evidence>
<dbReference type="GO" id="GO:0006289">
    <property type="term" value="P:nucleotide-excision repair"/>
    <property type="evidence" value="ECO:0007669"/>
    <property type="project" value="InterPro"/>
</dbReference>
<dbReference type="GO" id="GO:0004519">
    <property type="term" value="F:endonuclease activity"/>
    <property type="evidence" value="ECO:0007669"/>
    <property type="project" value="UniProtKB-KW"/>
</dbReference>
<dbReference type="GO" id="GO:0003676">
    <property type="term" value="F:nucleic acid binding"/>
    <property type="evidence" value="ECO:0007669"/>
    <property type="project" value="InterPro"/>
</dbReference>
<evidence type="ECO:0000256" key="2">
    <source>
        <dbReference type="ARBA" id="ARBA00022759"/>
    </source>
</evidence>
<evidence type="ECO:0000256" key="3">
    <source>
        <dbReference type="ARBA" id="ARBA00022763"/>
    </source>
</evidence>
<dbReference type="Gene3D" id="3.20.20.150">
    <property type="entry name" value="Divalent-metal-dependent TIM barrel enzymes"/>
    <property type="match status" value="1"/>
</dbReference>
<keyword evidence="2" id="KW-0255">Endonuclease</keyword>
<dbReference type="AlphaFoldDB" id="W9NE79"/>
<keyword evidence="3" id="KW-0227">DNA damage</keyword>